<comment type="caution">
    <text evidence="4">The sequence shown here is derived from an EMBL/GenBank/DDBJ whole genome shotgun (WGS) entry which is preliminary data.</text>
</comment>
<dbReference type="InterPro" id="IPR047057">
    <property type="entry name" value="MerR_fam"/>
</dbReference>
<evidence type="ECO:0000313" key="4">
    <source>
        <dbReference type="EMBL" id="NDO40782.1"/>
    </source>
</evidence>
<name>A0A845T2S5_9FIRM</name>
<evidence type="ECO:0000313" key="5">
    <source>
        <dbReference type="Proteomes" id="UP000462501"/>
    </source>
</evidence>
<organism evidence="4 5">
    <name type="scientific">Anaerotruncus colihominis</name>
    <dbReference type="NCBI Taxonomy" id="169435"/>
    <lineage>
        <taxon>Bacteria</taxon>
        <taxon>Bacillati</taxon>
        <taxon>Bacillota</taxon>
        <taxon>Clostridia</taxon>
        <taxon>Eubacteriales</taxon>
        <taxon>Oscillospiraceae</taxon>
        <taxon>Anaerotruncus</taxon>
    </lineage>
</organism>
<evidence type="ECO:0000259" key="3">
    <source>
        <dbReference type="PROSITE" id="PS50937"/>
    </source>
</evidence>
<protein>
    <submittedName>
        <fullName evidence="4">MerR family transcriptional regulator</fullName>
    </submittedName>
</protein>
<dbReference type="RefSeq" id="WP_162222038.1">
    <property type="nucleotide sequence ID" value="NZ_JANJZM010000011.1"/>
</dbReference>
<dbReference type="GO" id="GO:0003677">
    <property type="term" value="F:DNA binding"/>
    <property type="evidence" value="ECO:0007669"/>
    <property type="project" value="UniProtKB-KW"/>
</dbReference>
<reference evidence="4 5" key="1">
    <citation type="submission" date="2019-06" db="EMBL/GenBank/DDBJ databases">
        <title>Draft genome sequences of 15 bacterial species constituting the stable defined intestinal microbiota of the GM15 gnotobiotic mouse model.</title>
        <authorList>
            <person name="Elie C."/>
            <person name="Mathieu A."/>
            <person name="Saliou A."/>
            <person name="Darnaud M."/>
            <person name="Leulier F."/>
            <person name="Tamellini A."/>
        </authorList>
    </citation>
    <scope>NUCLEOTIDE SEQUENCE [LARGE SCALE GENOMIC DNA]</scope>
    <source>
        <strain evidence="4 5">JM4-15</strain>
    </source>
</reference>
<dbReference type="PROSITE" id="PS50937">
    <property type="entry name" value="HTH_MERR_2"/>
    <property type="match status" value="1"/>
</dbReference>
<evidence type="ECO:0000256" key="1">
    <source>
        <dbReference type="ARBA" id="ARBA00023125"/>
    </source>
</evidence>
<keyword evidence="1" id="KW-0238">DNA-binding</keyword>
<dbReference type="PRINTS" id="PR00040">
    <property type="entry name" value="HTHMERR"/>
</dbReference>
<proteinExistence type="predicted"/>
<sequence>MDYSIGEFSKVTGLGIHTLRYYEHESLITPVRNSSNRRRYSEKDITWIAFIKRLKATGMPIKEIKRYAALRAKGDATLSERMEMLIQHRQSLREQIRQLQEHEAKLDEKIAFYQQEIERSLIDVAN</sequence>
<accession>A0A845T2S5</accession>
<dbReference type="Gene3D" id="1.10.1660.10">
    <property type="match status" value="1"/>
</dbReference>
<dbReference type="Pfam" id="PF13411">
    <property type="entry name" value="MerR_1"/>
    <property type="match status" value="1"/>
</dbReference>
<feature type="coiled-coil region" evidence="2">
    <location>
        <begin position="82"/>
        <end position="116"/>
    </location>
</feature>
<keyword evidence="2" id="KW-0175">Coiled coil</keyword>
<evidence type="ECO:0000256" key="2">
    <source>
        <dbReference type="SAM" id="Coils"/>
    </source>
</evidence>
<dbReference type="SMART" id="SM00422">
    <property type="entry name" value="HTH_MERR"/>
    <property type="match status" value="1"/>
</dbReference>
<dbReference type="EMBL" id="VIQT01000024">
    <property type="protein sequence ID" value="NDO40782.1"/>
    <property type="molecule type" value="Genomic_DNA"/>
</dbReference>
<gene>
    <name evidence="4" type="ORF">FMM72_16475</name>
</gene>
<dbReference type="PANTHER" id="PTHR30204">
    <property type="entry name" value="REDOX-CYCLING DRUG-SENSING TRANSCRIPTIONAL ACTIVATOR SOXR"/>
    <property type="match status" value="1"/>
</dbReference>
<dbReference type="SUPFAM" id="SSF46955">
    <property type="entry name" value="Putative DNA-binding domain"/>
    <property type="match status" value="1"/>
</dbReference>
<dbReference type="Proteomes" id="UP000462501">
    <property type="component" value="Unassembled WGS sequence"/>
</dbReference>
<dbReference type="CDD" id="cd01109">
    <property type="entry name" value="HTH_YyaN"/>
    <property type="match status" value="1"/>
</dbReference>
<dbReference type="GO" id="GO:0003700">
    <property type="term" value="F:DNA-binding transcription factor activity"/>
    <property type="evidence" value="ECO:0007669"/>
    <property type="project" value="InterPro"/>
</dbReference>
<dbReference type="PANTHER" id="PTHR30204:SF98">
    <property type="entry name" value="HTH-TYPE TRANSCRIPTIONAL REGULATOR ADHR"/>
    <property type="match status" value="1"/>
</dbReference>
<feature type="domain" description="HTH merR-type" evidence="3">
    <location>
        <begin position="1"/>
        <end position="70"/>
    </location>
</feature>
<dbReference type="InterPro" id="IPR009061">
    <property type="entry name" value="DNA-bd_dom_put_sf"/>
</dbReference>
<dbReference type="AlphaFoldDB" id="A0A845T2S5"/>
<dbReference type="InterPro" id="IPR000551">
    <property type="entry name" value="MerR-type_HTH_dom"/>
</dbReference>